<dbReference type="Proteomes" id="UP000070700">
    <property type="component" value="Unassembled WGS sequence"/>
</dbReference>
<organism evidence="2 3">
    <name type="scientific">Mollisia scopiformis</name>
    <name type="common">Conifer needle endophyte fungus</name>
    <name type="synonym">Phialocephala scopiformis</name>
    <dbReference type="NCBI Taxonomy" id="149040"/>
    <lineage>
        <taxon>Eukaryota</taxon>
        <taxon>Fungi</taxon>
        <taxon>Dikarya</taxon>
        <taxon>Ascomycota</taxon>
        <taxon>Pezizomycotina</taxon>
        <taxon>Leotiomycetes</taxon>
        <taxon>Helotiales</taxon>
        <taxon>Mollisiaceae</taxon>
        <taxon>Mollisia</taxon>
    </lineage>
</organism>
<dbReference type="EMBL" id="KQ947405">
    <property type="protein sequence ID" value="KUJ23464.1"/>
    <property type="molecule type" value="Genomic_DNA"/>
</dbReference>
<dbReference type="Pfam" id="PF20150">
    <property type="entry name" value="2EXR"/>
    <property type="match status" value="1"/>
</dbReference>
<reference evidence="2 3" key="1">
    <citation type="submission" date="2015-10" db="EMBL/GenBank/DDBJ databases">
        <title>Full genome of DAOMC 229536 Phialocephala scopiformis, a fungal endophyte of spruce producing the potent anti-insectan compound rugulosin.</title>
        <authorList>
            <consortium name="DOE Joint Genome Institute"/>
            <person name="Walker A.K."/>
            <person name="Frasz S.L."/>
            <person name="Seifert K.A."/>
            <person name="Miller J.D."/>
            <person name="Mondo S.J."/>
            <person name="Labutti K."/>
            <person name="Lipzen A."/>
            <person name="Dockter R."/>
            <person name="Kennedy M."/>
            <person name="Grigoriev I.V."/>
            <person name="Spatafora J.W."/>
        </authorList>
    </citation>
    <scope>NUCLEOTIDE SEQUENCE [LARGE SCALE GENOMIC DNA]</scope>
    <source>
        <strain evidence="2 3">CBS 120377</strain>
    </source>
</reference>
<evidence type="ECO:0000313" key="3">
    <source>
        <dbReference type="Proteomes" id="UP000070700"/>
    </source>
</evidence>
<name>A0A194XTU8_MOLSC</name>
<dbReference type="KEGG" id="psco:LY89DRAFT_777210"/>
<accession>A0A194XTU8</accession>
<dbReference type="AlphaFoldDB" id="A0A194XTU8"/>
<dbReference type="PANTHER" id="PTHR35910:SF6">
    <property type="entry name" value="2EXR DOMAIN-CONTAINING PROTEIN"/>
    <property type="match status" value="1"/>
</dbReference>
<keyword evidence="3" id="KW-1185">Reference proteome</keyword>
<dbReference type="OrthoDB" id="3551746at2759"/>
<evidence type="ECO:0000313" key="2">
    <source>
        <dbReference type="EMBL" id="KUJ23464.1"/>
    </source>
</evidence>
<proteinExistence type="predicted"/>
<dbReference type="GeneID" id="28831849"/>
<protein>
    <recommendedName>
        <fullName evidence="1">2EXR domain-containing protein</fullName>
    </recommendedName>
</protein>
<dbReference type="InterPro" id="IPR045518">
    <property type="entry name" value="2EXR"/>
</dbReference>
<dbReference type="InParanoid" id="A0A194XTU8"/>
<feature type="domain" description="2EXR" evidence="1">
    <location>
        <begin position="8"/>
        <end position="89"/>
    </location>
</feature>
<sequence length="222" mass="26069">MESTYQNFTLFPHLPPELRDRICLLALPIQPRLIPYAATETPSLAYVNHESRLVFLSVYTKCFLTADCASMQVLPYPISPYANLSIDTLFLFWDIRPKDRYPFPSSKWMTPEGRRKLRHIAVGLGLWISLRGHMHEFAGLESLTFAMGMTLPHEKLRNLRNRGYLLEIDEKHYRWEEHKDFWEELKGGLEDFSEELKHMSLAEVVDPEEFYPSLDARFLLSF</sequence>
<dbReference type="RefSeq" id="XP_018077819.1">
    <property type="nucleotide sequence ID" value="XM_018222123.1"/>
</dbReference>
<evidence type="ECO:0000259" key="1">
    <source>
        <dbReference type="Pfam" id="PF20150"/>
    </source>
</evidence>
<gene>
    <name evidence="2" type="ORF">LY89DRAFT_777210</name>
</gene>
<dbReference type="PANTHER" id="PTHR35910">
    <property type="entry name" value="2EXR DOMAIN-CONTAINING PROTEIN"/>
    <property type="match status" value="1"/>
</dbReference>